<protein>
    <submittedName>
        <fullName evidence="1">Uncharacterized protein</fullName>
    </submittedName>
</protein>
<organism evidence="1 2">
    <name type="scientific">Fasciola gigantica</name>
    <name type="common">Giant liver fluke</name>
    <dbReference type="NCBI Taxonomy" id="46835"/>
    <lineage>
        <taxon>Eukaryota</taxon>
        <taxon>Metazoa</taxon>
        <taxon>Spiralia</taxon>
        <taxon>Lophotrochozoa</taxon>
        <taxon>Platyhelminthes</taxon>
        <taxon>Trematoda</taxon>
        <taxon>Digenea</taxon>
        <taxon>Plagiorchiida</taxon>
        <taxon>Echinostomata</taxon>
        <taxon>Echinostomatoidea</taxon>
        <taxon>Fasciolidae</taxon>
        <taxon>Fasciola</taxon>
    </lineage>
</organism>
<dbReference type="EMBL" id="SUNJ01011500">
    <property type="protein sequence ID" value="TPP58820.1"/>
    <property type="molecule type" value="Genomic_DNA"/>
</dbReference>
<proteinExistence type="predicted"/>
<dbReference type="Proteomes" id="UP000316759">
    <property type="component" value="Unassembled WGS sequence"/>
</dbReference>
<name>A0A504YM41_FASGI</name>
<evidence type="ECO:0000313" key="2">
    <source>
        <dbReference type="Proteomes" id="UP000316759"/>
    </source>
</evidence>
<keyword evidence="2" id="KW-1185">Reference proteome</keyword>
<comment type="caution">
    <text evidence="1">The sequence shown here is derived from an EMBL/GenBank/DDBJ whole genome shotgun (WGS) entry which is preliminary data.</text>
</comment>
<evidence type="ECO:0000313" key="1">
    <source>
        <dbReference type="EMBL" id="TPP58820.1"/>
    </source>
</evidence>
<gene>
    <name evidence="1" type="ORF">FGIG_03846</name>
</gene>
<dbReference type="AlphaFoldDB" id="A0A504YM41"/>
<reference evidence="1 2" key="1">
    <citation type="submission" date="2019-04" db="EMBL/GenBank/DDBJ databases">
        <title>Annotation for the trematode Fasciola gigantica.</title>
        <authorList>
            <person name="Choi Y.-J."/>
        </authorList>
    </citation>
    <scope>NUCLEOTIDE SEQUENCE [LARGE SCALE GENOMIC DNA]</scope>
    <source>
        <strain evidence="1">Uganda_cow_1</strain>
    </source>
</reference>
<sequence length="828" mass="88423">MSGTGQAVSGRQSAILRFAAPRPVWVSAAACGSRLVVVFARGRALARSLAPAAAVPFPGRQPTSRPLLGRRLAVVLHYRPRLPLPPLFLCPSLFFVALLAPPGVPRLPRRRPPSVCPSRVCVFAFGRHLPVYPSGVHPRGPGVLALSGRGPAFPRRRLTPASRAAWCPCRTPGRPGLPPACFVAFFCIFFLVPCLFSLCSGAFSCCWRPQLSWFGSVFPGRSLWPTVWRAPVGRRSSFAGPRSLHPAASSPACRPLVARSLPPCGLSSLLCPFLVPGLCPPLTLRPVDLSRSSALWLAFLSPWRCFARPRAALRLRTLGGCRVVSLSVGAGLTFRPFDACPRAAPLPCFSLLSVGLRPHPVACPLFWAPPSPPLAGWLESAARPFIAAHGLRCHPVSSAALARWRGSLGLCRPAVPFLLSSLLRSRVSLRSLPLFFRAPPAGAPVIRFPIPPRPASPLVPLPRPRAPRFPAASPPCSAVSCPARLSDSVAAPCLSGSCFLSPRPRFPVRAVAPASPWSSLSVPRGAPFWSLGVSGPASASLFSAGSLFALPVCPSVFFLPRAPPSGLLRSSPCRAAWSVPLPRRPPPSCRPPFVPSHSPPPYSFRWRALLSRFRLPCPHRLEVCSSFSAAPCDQPARLAALRPLLAPPPPSPVLLLTGRSPCGTPSLGSFRAFPPSLALPRLAFPFSLVLCPRGAPRSQSSVVRLASPALPSSASPVPACPFRVRLRRPRHPSASAPALLFRPPSLTWVCPVALAFASLPPPLPLFPCSCTGAFGRRSFLSPRLGPVRRLARAPPFLGWLRLGALARRHGASLSLPTCGSRCRLFLLF</sequence>
<accession>A0A504YM41</accession>